<dbReference type="InterPro" id="IPR045089">
    <property type="entry name" value="PGGT1B-like"/>
</dbReference>
<keyword evidence="5" id="KW-0479">Metal-binding</keyword>
<reference evidence="11" key="1">
    <citation type="submission" date="2020-06" db="EMBL/GenBank/DDBJ databases">
        <title>Genomes of multiple members of Pneumocystis genus reveal paths to human pathogen Pneumocystis jirovecii.</title>
        <authorList>
            <person name="Cisse O.H."/>
            <person name="Ma L."/>
            <person name="Dekker J."/>
            <person name="Khil P."/>
            <person name="Jo J."/>
            <person name="Brenchley J."/>
            <person name="Blair R."/>
            <person name="Pahar B."/>
            <person name="Chabe M."/>
            <person name="Van Rompay K.A."/>
            <person name="Keesler R."/>
            <person name="Sukura A."/>
            <person name="Hirsch V."/>
            <person name="Kutty G."/>
            <person name="Liu Y."/>
            <person name="Peng L."/>
            <person name="Chen J."/>
            <person name="Song J."/>
            <person name="Weissenbacher-Lang C."/>
            <person name="Xu J."/>
            <person name="Upham N.S."/>
            <person name="Stajich J.E."/>
            <person name="Cuomo C.A."/>
            <person name="Cushion M.T."/>
            <person name="Kovacs J.A."/>
        </authorList>
    </citation>
    <scope>NUCLEOTIDE SEQUENCE</scope>
    <source>
        <strain evidence="11">2A</strain>
    </source>
</reference>
<gene>
    <name evidence="11" type="ORF">MERGE_002863</name>
</gene>
<dbReference type="InterPro" id="IPR001330">
    <property type="entry name" value="Prenyltrans"/>
</dbReference>
<evidence type="ECO:0000313" key="12">
    <source>
        <dbReference type="Proteomes" id="UP000663699"/>
    </source>
</evidence>
<keyword evidence="6" id="KW-0677">Repeat</keyword>
<proteinExistence type="inferred from homology"/>
<protein>
    <recommendedName>
        <fullName evidence="10">Prenyltransferase alpha-alpha toroid domain-containing protein</fullName>
    </recommendedName>
</protein>
<evidence type="ECO:0000256" key="2">
    <source>
        <dbReference type="ARBA" id="ARBA00010497"/>
    </source>
</evidence>
<evidence type="ECO:0000256" key="3">
    <source>
        <dbReference type="ARBA" id="ARBA00022602"/>
    </source>
</evidence>
<dbReference type="InterPro" id="IPR000533">
    <property type="entry name" value="Tropomyosin"/>
</dbReference>
<evidence type="ECO:0000259" key="10">
    <source>
        <dbReference type="Pfam" id="PF00432"/>
    </source>
</evidence>
<feature type="region of interest" description="Disordered" evidence="9">
    <location>
        <begin position="1"/>
        <end position="21"/>
    </location>
</feature>
<dbReference type="OrthoDB" id="24893at2759"/>
<evidence type="ECO:0000256" key="5">
    <source>
        <dbReference type="ARBA" id="ARBA00022723"/>
    </source>
</evidence>
<keyword evidence="3" id="KW-0637">Prenyltransferase</keyword>
<dbReference type="InterPro" id="IPR008930">
    <property type="entry name" value="Terpenoid_cyclase/PrenylTrfase"/>
</dbReference>
<dbReference type="SUPFAM" id="SSF48239">
    <property type="entry name" value="Terpenoid cyclases/Protein prenyltransferases"/>
    <property type="match status" value="1"/>
</dbReference>
<evidence type="ECO:0000256" key="8">
    <source>
        <dbReference type="ARBA" id="ARBA00023054"/>
    </source>
</evidence>
<dbReference type="AlphaFoldDB" id="A0A899FNJ6"/>
<dbReference type="GO" id="GO:0005953">
    <property type="term" value="C:CAAX-protein geranylgeranyltransferase complex"/>
    <property type="evidence" value="ECO:0007669"/>
    <property type="project" value="TreeGrafter"/>
</dbReference>
<dbReference type="GO" id="GO:0004662">
    <property type="term" value="F:CAAX-protein geranylgeranyltransferase activity"/>
    <property type="evidence" value="ECO:0007669"/>
    <property type="project" value="TreeGrafter"/>
</dbReference>
<organism evidence="11 12">
    <name type="scientific">Pneumocystis wakefieldiae</name>
    <dbReference type="NCBI Taxonomy" id="38082"/>
    <lineage>
        <taxon>Eukaryota</taxon>
        <taxon>Fungi</taxon>
        <taxon>Dikarya</taxon>
        <taxon>Ascomycota</taxon>
        <taxon>Taphrinomycotina</taxon>
        <taxon>Pneumocystomycetes</taxon>
        <taxon>Pneumocystaceae</taxon>
        <taxon>Pneumocystis</taxon>
    </lineage>
</organism>
<dbReference type="Pfam" id="PF00432">
    <property type="entry name" value="Prenyltrans"/>
    <property type="match status" value="1"/>
</dbReference>
<dbReference type="Gene3D" id="1.50.10.20">
    <property type="match status" value="1"/>
</dbReference>
<sequence length="531" mass="60976">MEKLKEKLSSLRMEADEANGRADEAAARIKQLEYELALKEQECVSLVHKNELLEAEIERLEAQLLEVKISVEDESGCRNINESLQKKIEILEEELELNDSNLRKTTDALRLMDVKTEHFERKISVLEKERDEIEAKYEEMARKYEHVKAELDEVNQQLERLLYSKKGKIGLKPWSHTKIQSSMSLDIDKHTKFHLRHLKMLPHDYLFSDTSRMSICFFCICSLDLLGSLQTSTTSSQRENWINWVYSCQVSNGFRDWPSTESFQPSCHDLVNIVSTYFAICILIILKDDMKRLNRKNIIQLILQLQNEDGSFRSCLSRDKNIQLLEKTDIRFTYCSIATLYILGCKNIDNFIHIESLLKYIGSCKSYDHGFSENPKKESHAGYTYCAVASLSLLKNMSPFTNKKLSSLCLEKTINWLLKKQLSNIDDYGGFSGRTNKSSDTCYSFWVGAALKCLQGDKDLISEESCKEFLLNRTHNIGGFIKSEGEYPDVMHSYFGLAALSIFGENNLLEIEPALGISKSSLLGLKMLNEN</sequence>
<evidence type="ECO:0000256" key="4">
    <source>
        <dbReference type="ARBA" id="ARBA00022679"/>
    </source>
</evidence>
<feature type="domain" description="Prenyltransferase alpha-alpha toroid" evidence="10">
    <location>
        <begin position="185"/>
        <end position="517"/>
    </location>
</feature>
<accession>A0A899FNJ6</accession>
<dbReference type="Gene3D" id="1.20.5.340">
    <property type="match status" value="1"/>
</dbReference>
<keyword evidence="4" id="KW-0808">Transferase</keyword>
<keyword evidence="12" id="KW-1185">Reference proteome</keyword>
<dbReference type="EMBL" id="CP054538">
    <property type="protein sequence ID" value="QSL65550.1"/>
    <property type="molecule type" value="Genomic_DNA"/>
</dbReference>
<keyword evidence="7" id="KW-0862">Zinc</keyword>
<evidence type="ECO:0000256" key="6">
    <source>
        <dbReference type="ARBA" id="ARBA00022737"/>
    </source>
</evidence>
<dbReference type="SUPFAM" id="SSF57997">
    <property type="entry name" value="Tropomyosin"/>
    <property type="match status" value="1"/>
</dbReference>
<dbReference type="PANTHER" id="PTHR11774">
    <property type="entry name" value="GERANYLGERANYL TRANSFERASE TYPE BETA SUBUNIT"/>
    <property type="match status" value="1"/>
</dbReference>
<dbReference type="PANTHER" id="PTHR11774:SF4">
    <property type="entry name" value="GERANYLGERANYL TRANSFERASE TYPE-1 SUBUNIT BETA"/>
    <property type="match status" value="1"/>
</dbReference>
<dbReference type="Proteomes" id="UP000663699">
    <property type="component" value="Chromosome 7"/>
</dbReference>
<evidence type="ECO:0000256" key="7">
    <source>
        <dbReference type="ARBA" id="ARBA00022833"/>
    </source>
</evidence>
<evidence type="ECO:0000256" key="9">
    <source>
        <dbReference type="SAM" id="MobiDB-lite"/>
    </source>
</evidence>
<comment type="similarity">
    <text evidence="2">Belongs to the protein prenyltransferase subunit beta family.</text>
</comment>
<name>A0A899FNJ6_9ASCO</name>
<dbReference type="Pfam" id="PF00261">
    <property type="entry name" value="Tropomyosin"/>
    <property type="match status" value="2"/>
</dbReference>
<evidence type="ECO:0000256" key="1">
    <source>
        <dbReference type="ARBA" id="ARBA00001947"/>
    </source>
</evidence>
<evidence type="ECO:0000313" key="11">
    <source>
        <dbReference type="EMBL" id="QSL65550.1"/>
    </source>
</evidence>
<comment type="cofactor">
    <cofactor evidence="1">
        <name>Zn(2+)</name>
        <dbReference type="ChEBI" id="CHEBI:29105"/>
    </cofactor>
</comment>
<keyword evidence="8" id="KW-0175">Coiled coil</keyword>
<dbReference type="GO" id="GO:0046872">
    <property type="term" value="F:metal ion binding"/>
    <property type="evidence" value="ECO:0007669"/>
    <property type="project" value="UniProtKB-KW"/>
</dbReference>